<dbReference type="InterPro" id="IPR027417">
    <property type="entry name" value="P-loop_NTPase"/>
</dbReference>
<evidence type="ECO:0000313" key="1">
    <source>
        <dbReference type="EMBL" id="SFD66813.1"/>
    </source>
</evidence>
<dbReference type="STRING" id="1225127.SAMN05661030_3953"/>
<sequence length="257" mass="25773">MLIAVTAGKAAPGVTTSVCALASHWPRALLLADCDVAGGDIAPGLMTGRIGADTGLLSWSTAVRHEAGAAPAASALLSHAVQVPEHPMLGLLPGFGTAAQGASFTSATWERLAAALATAESSLGRDVLVDTGRLVGDRGCWPVLRYVDHALLAVRPSVRSVHAAQDALRRLRAELGDLTTVSALVIGSGPYSSTEVAGALGVPLGGELPHDPAAASALSDGVLTTGRGLRRSPLMRAASGLAQHLATAGVRGASVPA</sequence>
<dbReference type="Gene3D" id="3.40.50.300">
    <property type="entry name" value="P-loop containing nucleotide triphosphate hydrolases"/>
    <property type="match status" value="1"/>
</dbReference>
<name>A0A1I1UDG3_9ACTN</name>
<dbReference type="RefSeq" id="WP_091563642.1">
    <property type="nucleotide sequence ID" value="NZ_BNAC01000001.1"/>
</dbReference>
<organism evidence="1 2">
    <name type="scientific">Klenkia taihuensis</name>
    <dbReference type="NCBI Taxonomy" id="1225127"/>
    <lineage>
        <taxon>Bacteria</taxon>
        <taxon>Bacillati</taxon>
        <taxon>Actinomycetota</taxon>
        <taxon>Actinomycetes</taxon>
        <taxon>Geodermatophilales</taxon>
        <taxon>Geodermatophilaceae</taxon>
        <taxon>Klenkia</taxon>
    </lineage>
</organism>
<protein>
    <recommendedName>
        <fullName evidence="3">MinD-like ATPase involved in chromosome partitioning or flagellar assembly</fullName>
    </recommendedName>
</protein>
<dbReference type="OrthoDB" id="5243870at2"/>
<dbReference type="SUPFAM" id="SSF52540">
    <property type="entry name" value="P-loop containing nucleoside triphosphate hydrolases"/>
    <property type="match status" value="1"/>
</dbReference>
<accession>A0A1I1UDG3</accession>
<keyword evidence="2" id="KW-1185">Reference proteome</keyword>
<dbReference type="Proteomes" id="UP000199022">
    <property type="component" value="Unassembled WGS sequence"/>
</dbReference>
<dbReference type="AlphaFoldDB" id="A0A1I1UDG3"/>
<dbReference type="EMBL" id="FOMD01000005">
    <property type="protein sequence ID" value="SFD66813.1"/>
    <property type="molecule type" value="Genomic_DNA"/>
</dbReference>
<gene>
    <name evidence="1" type="ORF">SAMN05661030_3953</name>
</gene>
<evidence type="ECO:0000313" key="2">
    <source>
        <dbReference type="Proteomes" id="UP000199022"/>
    </source>
</evidence>
<proteinExistence type="predicted"/>
<evidence type="ECO:0008006" key="3">
    <source>
        <dbReference type="Google" id="ProtNLM"/>
    </source>
</evidence>
<reference evidence="2" key="1">
    <citation type="submission" date="2016-10" db="EMBL/GenBank/DDBJ databases">
        <authorList>
            <person name="Varghese N."/>
            <person name="Submissions S."/>
        </authorList>
    </citation>
    <scope>NUCLEOTIDE SEQUENCE [LARGE SCALE GENOMIC DNA]</scope>
    <source>
        <strain evidence="2">DSM 45962</strain>
    </source>
</reference>